<evidence type="ECO:0000256" key="1">
    <source>
        <dbReference type="SAM" id="MobiDB-lite"/>
    </source>
</evidence>
<name>A0A8T2PS87_9TELE</name>
<keyword evidence="3" id="KW-1185">Reference proteome</keyword>
<accession>A0A8T2PS87</accession>
<organism evidence="2 3">
    <name type="scientific">Albula glossodonta</name>
    <name type="common">roundjaw bonefish</name>
    <dbReference type="NCBI Taxonomy" id="121402"/>
    <lineage>
        <taxon>Eukaryota</taxon>
        <taxon>Metazoa</taxon>
        <taxon>Chordata</taxon>
        <taxon>Craniata</taxon>
        <taxon>Vertebrata</taxon>
        <taxon>Euteleostomi</taxon>
        <taxon>Actinopterygii</taxon>
        <taxon>Neopterygii</taxon>
        <taxon>Teleostei</taxon>
        <taxon>Albuliformes</taxon>
        <taxon>Albulidae</taxon>
        <taxon>Albula</taxon>
    </lineage>
</organism>
<dbReference type="AlphaFoldDB" id="A0A8T2PS87"/>
<feature type="non-terminal residue" evidence="2">
    <location>
        <position position="1"/>
    </location>
</feature>
<dbReference type="Proteomes" id="UP000824540">
    <property type="component" value="Unassembled WGS sequence"/>
</dbReference>
<proteinExistence type="predicted"/>
<reference evidence="2" key="1">
    <citation type="thesis" date="2021" institute="BYU ScholarsArchive" country="Provo, UT, USA">
        <title>Applications of and Algorithms for Genome Assembly and Genomic Analyses with an Emphasis on Marine Teleosts.</title>
        <authorList>
            <person name="Pickett B.D."/>
        </authorList>
    </citation>
    <scope>NUCLEOTIDE SEQUENCE</scope>
    <source>
        <strain evidence="2">HI-2016</strain>
    </source>
</reference>
<comment type="caution">
    <text evidence="2">The sequence shown here is derived from an EMBL/GenBank/DDBJ whole genome shotgun (WGS) entry which is preliminary data.</text>
</comment>
<protein>
    <submittedName>
        <fullName evidence="2">Uncharacterized protein</fullName>
    </submittedName>
</protein>
<feature type="region of interest" description="Disordered" evidence="1">
    <location>
        <begin position="30"/>
        <end position="64"/>
    </location>
</feature>
<evidence type="ECO:0000313" key="2">
    <source>
        <dbReference type="EMBL" id="KAG9354204.1"/>
    </source>
</evidence>
<sequence length="64" mass="7022">MGIYNEQGEAVAEPDTYVLLPKEKLRLSGTMGEHGHLHTRSSSTHSAGTRKVSPKDKPLDTVYV</sequence>
<feature type="compositionally biased region" description="Basic and acidic residues" evidence="1">
    <location>
        <begin position="53"/>
        <end position="64"/>
    </location>
</feature>
<dbReference type="EMBL" id="JAFBMS010000003">
    <property type="protein sequence ID" value="KAG9354204.1"/>
    <property type="molecule type" value="Genomic_DNA"/>
</dbReference>
<gene>
    <name evidence="2" type="ORF">JZ751_012328</name>
</gene>
<evidence type="ECO:0000313" key="3">
    <source>
        <dbReference type="Proteomes" id="UP000824540"/>
    </source>
</evidence>